<dbReference type="RefSeq" id="WP_009280238.1">
    <property type="nucleotide sequence ID" value="NZ_CAIT01000004.1"/>
</dbReference>
<comment type="caution">
    <text evidence="1">The sequence shown here is derived from an EMBL/GenBank/DDBJ whole genome shotgun (WGS) entry which is preliminary data.</text>
</comment>
<evidence type="ECO:0000313" key="1">
    <source>
        <dbReference type="EMBL" id="CCH51652.1"/>
    </source>
</evidence>
<dbReference type="eggNOG" id="COG0521">
    <property type="taxonomic scope" value="Bacteria"/>
</dbReference>
<dbReference type="Gene3D" id="1.25.40.390">
    <property type="match status" value="2"/>
</dbReference>
<name>I2GCM8_9BACT</name>
<organism evidence="1 2">
    <name type="scientific">Fibrisoma limi BUZ 3</name>
    <dbReference type="NCBI Taxonomy" id="1185876"/>
    <lineage>
        <taxon>Bacteria</taxon>
        <taxon>Pseudomonadati</taxon>
        <taxon>Bacteroidota</taxon>
        <taxon>Cytophagia</taxon>
        <taxon>Cytophagales</taxon>
        <taxon>Spirosomataceae</taxon>
        <taxon>Fibrisoma</taxon>
    </lineage>
</organism>
<dbReference type="EMBL" id="CAIT01000004">
    <property type="protein sequence ID" value="CCH51652.1"/>
    <property type="molecule type" value="Genomic_DNA"/>
</dbReference>
<dbReference type="InterPro" id="IPR011990">
    <property type="entry name" value="TPR-like_helical_dom_sf"/>
</dbReference>
<gene>
    <name evidence="1" type="ORF">BN8_00593</name>
</gene>
<evidence type="ECO:0008006" key="3">
    <source>
        <dbReference type="Google" id="ProtNLM"/>
    </source>
</evidence>
<dbReference type="AlphaFoldDB" id="I2GCM8"/>
<dbReference type="Pfam" id="PF12741">
    <property type="entry name" value="SusD-like"/>
    <property type="match status" value="1"/>
</dbReference>
<evidence type="ECO:0000313" key="2">
    <source>
        <dbReference type="Proteomes" id="UP000009309"/>
    </source>
</evidence>
<keyword evidence="2" id="KW-1185">Reference proteome</keyword>
<dbReference type="SUPFAM" id="SSF48452">
    <property type="entry name" value="TPR-like"/>
    <property type="match status" value="1"/>
</dbReference>
<dbReference type="Proteomes" id="UP000009309">
    <property type="component" value="Unassembled WGS sequence"/>
</dbReference>
<dbReference type="Pfam" id="PF12771">
    <property type="entry name" value="SusD-like_2"/>
    <property type="match status" value="1"/>
</dbReference>
<dbReference type="STRING" id="1185876.BN8_00593"/>
<protein>
    <recommendedName>
        <fullName evidence="3">Lipoprotein</fullName>
    </recommendedName>
</protein>
<reference evidence="1 2" key="1">
    <citation type="journal article" date="2012" name="J. Bacteriol.">
        <title>Genome Sequence of the Filamentous Bacterium Fibrisoma limi BUZ 3T.</title>
        <authorList>
            <person name="Filippini M."/>
            <person name="Qi W."/>
            <person name="Jaenicke S."/>
            <person name="Goesmann A."/>
            <person name="Smits T.H."/>
            <person name="Bagheri H.C."/>
        </authorList>
    </citation>
    <scope>NUCLEOTIDE SEQUENCE [LARGE SCALE GENOMIC DNA]</scope>
    <source>
        <strain evidence="2">BUZ 3T</strain>
    </source>
</reference>
<proteinExistence type="predicted"/>
<accession>I2GCM8</accession>
<dbReference type="InterPro" id="IPR024302">
    <property type="entry name" value="SusD-like"/>
</dbReference>
<sequence>MLPSNYDQKWRPAVVFASYLTVNNRIKMVNLTIIRTLVLAGLVSVVSSCNLTELDINTDPNRPATGSLGLLLPVAENAAVNAFGAVNSNAMGFAGLWNSADAYNLSNTSYQGTWNGAFQSLQSIEELLRATEDGKNPRYRGIALVLKAYSMGNYVDMFGDMPYSEAWKGNAAEPNKSPKFDKDSDIYEDLLKLCDQAVTELAKAQPVAVINDYMGAGNATTWTRIAKTVKLRLLLNSRKGRTNGNAELKAAFDAGGFITTPAQNWTYLYSTQISPADNRHPWYFTYAGQGDPTYINHQLMGEMILNKDPRLPFYFYRQTARVLDQNNPTDRGTTPFGGSYLPLRASFLDEYKRAFSITGDVPAADLAYIAGYFGRDRADVSGAAADGPLRTTPGTYPAGGVYSDRSTPAVALTGQASLNYGGNGQWPLINSWNTKYYQIEAILDGTGVTGDAKALFEAAMREQIAVVVAQGLKSDPSKAKAPATADVDAYVKAWLGLYDAATTNQAKLNVVAKQIWFCSWGQGMEIWNLQRRTGYPIQSQFKQFSIGVQAPISRPPRQYALRLPYPQQEGALNPNAAKYITDVIFDRDPIFWDKVKVKWEF</sequence>
<dbReference type="InterPro" id="IPR041662">
    <property type="entry name" value="SusD-like_2"/>
</dbReference>